<dbReference type="AlphaFoldDB" id="A0A1E8Q492"/>
<sequence>MSVSTVDFDGFGDEPLAENASWWDADSRATVVLSTPRLDPELWHAYLGGAERSYRRHGVQNALDVAAIADGADTATFCALLDDDGRVVGGVRAVGPLRGADDAHAVREWAGQPGQAAVRKMIDDRVPFGVAEIKSAWSTDDRGKDLGRATTALLARNVFHVMELLGLQFCVATSAPHVLQRWASSGGVVAPIPPTPYPDERYLTKMMWWDRRTFVRHADPDQVAKILRETAALAPLTALAL</sequence>
<gene>
    <name evidence="1" type="ORF">BEL07_12565</name>
</gene>
<dbReference type="OrthoDB" id="5175138at2"/>
<protein>
    <recommendedName>
        <fullName evidence="3">N-acetyltransferase domain-containing protein</fullName>
    </recommendedName>
</protein>
<reference evidence="1 2" key="1">
    <citation type="submission" date="2016-09" db="EMBL/GenBank/DDBJ databases">
        <title>genome sequence of Mycobacterium sp. 739 SCH.</title>
        <authorList>
            <person name="Greninger A.L."/>
            <person name="Qin X."/>
            <person name="Jerome K."/>
            <person name="Vora S."/>
            <person name="Quinn K."/>
        </authorList>
    </citation>
    <scope>NUCLEOTIDE SEQUENCE [LARGE SCALE GENOMIC DNA]</scope>
    <source>
        <strain evidence="1 2">SCH</strain>
    </source>
</reference>
<accession>A0A1E8Q492</accession>
<comment type="caution">
    <text evidence="1">The sequence shown here is derived from an EMBL/GenBank/DDBJ whole genome shotgun (WGS) entry which is preliminary data.</text>
</comment>
<organism evidence="1 2">
    <name type="scientific">Mycolicibacterium grossiae</name>
    <dbReference type="NCBI Taxonomy" id="1552759"/>
    <lineage>
        <taxon>Bacteria</taxon>
        <taxon>Bacillati</taxon>
        <taxon>Actinomycetota</taxon>
        <taxon>Actinomycetes</taxon>
        <taxon>Mycobacteriales</taxon>
        <taxon>Mycobacteriaceae</taxon>
        <taxon>Mycolicibacterium</taxon>
    </lineage>
</organism>
<dbReference type="Proteomes" id="UP000178953">
    <property type="component" value="Unassembled WGS sequence"/>
</dbReference>
<keyword evidence="2" id="KW-1185">Reference proteome</keyword>
<evidence type="ECO:0000313" key="2">
    <source>
        <dbReference type="Proteomes" id="UP000178953"/>
    </source>
</evidence>
<proteinExistence type="predicted"/>
<dbReference type="RefSeq" id="WP_070353438.1">
    <property type="nucleotide sequence ID" value="NZ_CP043474.1"/>
</dbReference>
<evidence type="ECO:0008006" key="3">
    <source>
        <dbReference type="Google" id="ProtNLM"/>
    </source>
</evidence>
<name>A0A1E8Q492_9MYCO</name>
<dbReference type="EMBL" id="MCHX01000025">
    <property type="protein sequence ID" value="OFJ53438.1"/>
    <property type="molecule type" value="Genomic_DNA"/>
</dbReference>
<evidence type="ECO:0000313" key="1">
    <source>
        <dbReference type="EMBL" id="OFJ53438.1"/>
    </source>
</evidence>